<dbReference type="GeneID" id="26636136"/>
<dbReference type="RefSeq" id="YP_009209717.1">
    <property type="nucleotide sequence ID" value="NC_028924.1"/>
</dbReference>
<accession>A0A0F7DD14</accession>
<keyword evidence="2" id="KW-1185">Reference proteome</keyword>
<reference evidence="1 2" key="1">
    <citation type="journal article" date="2015" name="Stand. Genomic Sci.">
        <title>Complete genome sequences of bacteriophages P12002L and P12002S, two lytic phages that infect a marine Polaribacter strain.</title>
        <authorList>
            <person name="Kang I."/>
            <person name="Jang H."/>
            <person name="Cho J.-C."/>
        </authorList>
    </citation>
    <scope>NUCLEOTIDE SEQUENCE [LARGE SCALE GENOMIC DNA]</scope>
</reference>
<evidence type="ECO:0000313" key="2">
    <source>
        <dbReference type="Proteomes" id="UP000204415"/>
    </source>
</evidence>
<dbReference type="EMBL" id="KR136259">
    <property type="protein sequence ID" value="AKG94231.1"/>
    <property type="molecule type" value="Genomic_DNA"/>
</dbReference>
<protein>
    <submittedName>
        <fullName evidence="1">Uncharacterized protein</fullName>
    </submittedName>
</protein>
<evidence type="ECO:0000313" key="1">
    <source>
        <dbReference type="EMBL" id="AKG94231.1"/>
    </source>
</evidence>
<sequence>MGEAEKILRKHLKPEKITDGFRLLIWNLNKQKIIDAMEEYKKSN</sequence>
<name>A0A0F7DD14_9CAUD</name>
<dbReference type="KEGG" id="vg:26636136"/>
<dbReference type="Proteomes" id="UP000204415">
    <property type="component" value="Segment"/>
</dbReference>
<gene>
    <name evidence="1" type="ORF">P12002L_0057</name>
</gene>
<organism evidence="1 2">
    <name type="scientific">Polaribacter phage P12002L</name>
    <dbReference type="NCBI Taxonomy" id="1647386"/>
    <lineage>
        <taxon>Viruses</taxon>
        <taxon>Duplodnaviria</taxon>
        <taxon>Heunggongvirae</taxon>
        <taxon>Uroviricota</taxon>
        <taxon>Caudoviricetes</taxon>
        <taxon>Incheonvirus</taxon>
        <taxon>Incheonvirus P12002L</taxon>
    </lineage>
</organism>
<proteinExistence type="predicted"/>
<dbReference type="OrthoDB" id="38105at10239"/>